<evidence type="ECO:0000313" key="4">
    <source>
        <dbReference type="Proteomes" id="UP000760494"/>
    </source>
</evidence>
<dbReference type="EMBL" id="CABFJX010000223">
    <property type="protein sequence ID" value="VTT68280.1"/>
    <property type="molecule type" value="Genomic_DNA"/>
</dbReference>
<accession>A0A9Q9RMQ5</accession>
<organism evidence="3 4">
    <name type="scientific">Fusarium fujikuroi</name>
    <name type="common">Bakanae and foot rot disease fungus</name>
    <name type="synonym">Gibberella fujikuroi</name>
    <dbReference type="NCBI Taxonomy" id="5127"/>
    <lineage>
        <taxon>Eukaryota</taxon>
        <taxon>Fungi</taxon>
        <taxon>Dikarya</taxon>
        <taxon>Ascomycota</taxon>
        <taxon>Pezizomycotina</taxon>
        <taxon>Sordariomycetes</taxon>
        <taxon>Hypocreomycetidae</taxon>
        <taxon>Hypocreales</taxon>
        <taxon>Nectriaceae</taxon>
        <taxon>Fusarium</taxon>
        <taxon>Fusarium fujikuroi species complex</taxon>
    </lineage>
</organism>
<feature type="region of interest" description="Disordered" evidence="1">
    <location>
        <begin position="532"/>
        <end position="551"/>
    </location>
</feature>
<proteinExistence type="predicted"/>
<evidence type="ECO:0000256" key="1">
    <source>
        <dbReference type="SAM" id="MobiDB-lite"/>
    </source>
</evidence>
<evidence type="ECO:0000313" key="3">
    <source>
        <dbReference type="EMBL" id="VTT68280.1"/>
    </source>
</evidence>
<keyword evidence="2" id="KW-0812">Transmembrane</keyword>
<feature type="transmembrane region" description="Helical" evidence="2">
    <location>
        <begin position="60"/>
        <end position="85"/>
    </location>
</feature>
<protein>
    <submittedName>
        <fullName evidence="3">Uncharacterized protein</fullName>
    </submittedName>
</protein>
<dbReference type="AlphaFoldDB" id="A0A9Q9RMQ5"/>
<feature type="transmembrane region" description="Helical" evidence="2">
    <location>
        <begin position="599"/>
        <end position="623"/>
    </location>
</feature>
<keyword evidence="2" id="KW-1133">Transmembrane helix</keyword>
<evidence type="ECO:0000256" key="2">
    <source>
        <dbReference type="SAM" id="Phobius"/>
    </source>
</evidence>
<sequence>MSCQSSSRVHLRQSDYDSLDQNQDDKILEMQSLQSHQSESPSTPQIVSSSPVDSPMTIGFGVWVAIATSFVILVEAVVFLTWLWFEDRESESWRRLMLSGRATQYITLMSVLIRWAIGTLAAITISMAASIALELHGVPMSALAETAIVSENASWYNIQTLASPPYDQSFALVAASQFASTLLVTDLRELTILSLKENISYGFTFGAINEATYRGMTPLPLRTDGLEYWSRAPSQSEIFADYSEPGVSSDELDDTGTVLRAFLPFSTKAQRESIQSFNGIAQIIDTHVVCVRPSFTAKYCRSQHLQGVWYLCLNATADLSNFPPYHIYTDTGLSYFVPGENDKQISRSFICQIPRQRPYDATWRKWLLCENEFLGERKAVALDSPLGRVSTSLGKYGFKRLADLSFSKVNGLPFESGPTNATWTLLNSSNSGPWARQWNRVKLRDGIKTRDEYTQITLCIGSELTSQVEHVDITASAASSLTEPGYQFNKRRNEYNTSAVLRQLGAVGTQDQAMASRRQVLNISPSMLEQSLEGRVRSPTTGRTAEDETGNWPSGMAFPDLAICSSCDYVTSQGSKSVRAVQPAEITTFDLVQAPARKWGFVTLMAIITGNIIIFLVMAFIFLCHTESSFLENAWHTVAQISQSDDVRPILEKATLASDQDIGRMIRGEETPKNFLGNVKDFFCDIGKTFNQRETKEERLVIDWSIHCAIKYWNKSHPYHCVLQGHWGWFKNPARELKLPGVKTSDRPLDIMVKPA</sequence>
<name>A0A9Q9RMQ5_FUSFU</name>
<comment type="caution">
    <text evidence="3">The sequence shown here is derived from an EMBL/GenBank/DDBJ whole genome shotgun (WGS) entry which is preliminary data.</text>
</comment>
<feature type="transmembrane region" description="Helical" evidence="2">
    <location>
        <begin position="106"/>
        <end position="133"/>
    </location>
</feature>
<gene>
    <name evidence="3" type="ORF">C2S_1208</name>
</gene>
<dbReference type="Proteomes" id="UP000760494">
    <property type="component" value="Unassembled WGS sequence"/>
</dbReference>
<keyword evidence="2" id="KW-0472">Membrane</keyword>
<reference evidence="3" key="1">
    <citation type="submission" date="2019-05" db="EMBL/GenBank/DDBJ databases">
        <authorList>
            <person name="Piombo E."/>
        </authorList>
    </citation>
    <scope>NUCLEOTIDE SEQUENCE</scope>
    <source>
        <strain evidence="3">C2S</strain>
    </source>
</reference>